<evidence type="ECO:0000313" key="2">
    <source>
        <dbReference type="Proteomes" id="UP000036410"/>
    </source>
</evidence>
<evidence type="ECO:0000313" key="1">
    <source>
        <dbReference type="EMBL" id="AKP77457.1"/>
    </source>
</evidence>
<dbReference type="EMBL" id="CP010586">
    <property type="protein sequence ID" value="AKP77457.1"/>
    <property type="molecule type" value="Genomic_DNA"/>
</dbReference>
<protein>
    <submittedName>
        <fullName evidence="1">Uncharacterized protein</fullName>
    </submittedName>
</protein>
<name>A0A806TSN4_PRIMG</name>
<accession>A0A806TSN4</accession>
<gene>
    <name evidence="1" type="ORF">AS52_02496</name>
</gene>
<dbReference type="AlphaFoldDB" id="A0A806TSN4"/>
<proteinExistence type="predicted"/>
<dbReference type="Proteomes" id="UP000036410">
    <property type="component" value="Chromosome"/>
</dbReference>
<reference evidence="1 2" key="1">
    <citation type="submission" date="2015-01" db="EMBL/GenBank/DDBJ databases">
        <title>Genome sequence of bacillus megaterium Q3.</title>
        <authorList>
            <person name="Wang Y."/>
            <person name="Luo K."/>
            <person name="Bai L."/>
            <person name="Luo F."/>
        </authorList>
    </citation>
    <scope>NUCLEOTIDE SEQUENCE [LARGE SCALE GENOMIC DNA]</scope>
    <source>
        <strain evidence="1 2">Q3</strain>
    </source>
</reference>
<organism evidence="1 2">
    <name type="scientific">Priestia megaterium Q3</name>
    <dbReference type="NCBI Taxonomy" id="1452722"/>
    <lineage>
        <taxon>Bacteria</taxon>
        <taxon>Bacillati</taxon>
        <taxon>Bacillota</taxon>
        <taxon>Bacilli</taxon>
        <taxon>Bacillales</taxon>
        <taxon>Bacillaceae</taxon>
        <taxon>Priestia</taxon>
    </lineage>
</organism>
<sequence length="40" mass="4609">MTFEPASINDDMHAKLKQLEEQFQQTLGKRVALVAYEAEK</sequence>